<dbReference type="GO" id="GO:0016705">
    <property type="term" value="F:oxidoreductase activity, acting on paired donors, with incorporation or reduction of molecular oxygen"/>
    <property type="evidence" value="ECO:0007669"/>
    <property type="project" value="InterPro"/>
</dbReference>
<dbReference type="GO" id="GO:0005506">
    <property type="term" value="F:iron ion binding"/>
    <property type="evidence" value="ECO:0007669"/>
    <property type="project" value="InterPro"/>
</dbReference>
<reference evidence="2" key="1">
    <citation type="journal article" date="2017" name="Nat. Ecol. Evol.">
        <title>Genome expansion and lineage-specific genetic innovations in the forest pathogenic fungi Armillaria.</title>
        <authorList>
            <person name="Sipos G."/>
            <person name="Prasanna A.N."/>
            <person name="Walter M.C."/>
            <person name="O'Connor E."/>
            <person name="Balint B."/>
            <person name="Krizsan K."/>
            <person name="Kiss B."/>
            <person name="Hess J."/>
            <person name="Varga T."/>
            <person name="Slot J."/>
            <person name="Riley R."/>
            <person name="Boka B."/>
            <person name="Rigling D."/>
            <person name="Barry K."/>
            <person name="Lee J."/>
            <person name="Mihaltcheva S."/>
            <person name="LaButti K."/>
            <person name="Lipzen A."/>
            <person name="Waldron R."/>
            <person name="Moloney N.M."/>
            <person name="Sperisen C."/>
            <person name="Kredics L."/>
            <person name="Vagvoelgyi C."/>
            <person name="Patrignani A."/>
            <person name="Fitzpatrick D."/>
            <person name="Nagy I."/>
            <person name="Doyle S."/>
            <person name="Anderson J.B."/>
            <person name="Grigoriev I.V."/>
            <person name="Gueldener U."/>
            <person name="Muensterkoetter M."/>
            <person name="Nagy L.G."/>
        </authorList>
    </citation>
    <scope>NUCLEOTIDE SEQUENCE [LARGE SCALE GENOMIC DNA]</scope>
    <source>
        <strain evidence="2">Ar21-2</strain>
    </source>
</reference>
<name>A0A2H3CI25_ARMGA</name>
<dbReference type="AlphaFoldDB" id="A0A2H3CI25"/>
<evidence type="ECO:0000313" key="2">
    <source>
        <dbReference type="Proteomes" id="UP000217790"/>
    </source>
</evidence>
<evidence type="ECO:0000313" key="1">
    <source>
        <dbReference type="EMBL" id="PBK81004.1"/>
    </source>
</evidence>
<feature type="non-terminal residue" evidence="1">
    <location>
        <position position="106"/>
    </location>
</feature>
<accession>A0A2H3CI25</accession>
<dbReference type="GO" id="GO:0004497">
    <property type="term" value="F:monooxygenase activity"/>
    <property type="evidence" value="ECO:0007669"/>
    <property type="project" value="InterPro"/>
</dbReference>
<sequence>LSKFPGPKLAAVSRLYHFYYDVVVGREILSNLAELHKVYGNLGLRLHFSEHSAYSDIYQMGMNLTTEPSFYKCYFTEASEFTDPQKHKTRREMMAPFFHRRVVLRL</sequence>
<gene>
    <name evidence="1" type="ORF">ARMGADRAFT_896656</name>
</gene>
<feature type="non-terminal residue" evidence="1">
    <location>
        <position position="1"/>
    </location>
</feature>
<dbReference type="SUPFAM" id="SSF48264">
    <property type="entry name" value="Cytochrome P450"/>
    <property type="match status" value="1"/>
</dbReference>
<dbReference type="GO" id="GO:0020037">
    <property type="term" value="F:heme binding"/>
    <property type="evidence" value="ECO:0007669"/>
    <property type="project" value="InterPro"/>
</dbReference>
<dbReference type="EMBL" id="KZ293737">
    <property type="protein sequence ID" value="PBK81004.1"/>
    <property type="molecule type" value="Genomic_DNA"/>
</dbReference>
<dbReference type="Proteomes" id="UP000217790">
    <property type="component" value="Unassembled WGS sequence"/>
</dbReference>
<organism evidence="1 2">
    <name type="scientific">Armillaria gallica</name>
    <name type="common">Bulbous honey fungus</name>
    <name type="synonym">Armillaria bulbosa</name>
    <dbReference type="NCBI Taxonomy" id="47427"/>
    <lineage>
        <taxon>Eukaryota</taxon>
        <taxon>Fungi</taxon>
        <taxon>Dikarya</taxon>
        <taxon>Basidiomycota</taxon>
        <taxon>Agaricomycotina</taxon>
        <taxon>Agaricomycetes</taxon>
        <taxon>Agaricomycetidae</taxon>
        <taxon>Agaricales</taxon>
        <taxon>Marasmiineae</taxon>
        <taxon>Physalacriaceae</taxon>
        <taxon>Armillaria</taxon>
    </lineage>
</organism>
<proteinExistence type="predicted"/>
<dbReference type="OMA" id="YANAFRF"/>
<dbReference type="OrthoDB" id="3171356at2759"/>
<dbReference type="InParanoid" id="A0A2H3CI25"/>
<dbReference type="STRING" id="47427.A0A2H3CI25"/>
<keyword evidence="2" id="KW-1185">Reference proteome</keyword>
<dbReference type="InterPro" id="IPR036396">
    <property type="entry name" value="Cyt_P450_sf"/>
</dbReference>
<dbReference type="Gene3D" id="1.10.630.10">
    <property type="entry name" value="Cytochrome P450"/>
    <property type="match status" value="1"/>
</dbReference>
<protein>
    <submittedName>
        <fullName evidence="1">Uncharacterized protein</fullName>
    </submittedName>
</protein>